<evidence type="ECO:0000256" key="2">
    <source>
        <dbReference type="ARBA" id="ARBA00022679"/>
    </source>
</evidence>
<dbReference type="AlphaFoldDB" id="A0A388L1H4"/>
<keyword evidence="2" id="KW-0808">Transferase</keyword>
<dbReference type="CDD" id="cd01647">
    <property type="entry name" value="RT_LTR"/>
    <property type="match status" value="1"/>
</dbReference>
<dbReference type="PANTHER" id="PTHR37984:SF5">
    <property type="entry name" value="PROTEIN NYNRIN-LIKE"/>
    <property type="match status" value="1"/>
</dbReference>
<evidence type="ECO:0000256" key="6">
    <source>
        <dbReference type="ARBA" id="ARBA00022801"/>
    </source>
</evidence>
<comment type="caution">
    <text evidence="11">The sequence shown here is derived from an EMBL/GenBank/DDBJ whole genome shotgun (WGS) entry which is preliminary data.</text>
</comment>
<dbReference type="InterPro" id="IPR043502">
    <property type="entry name" value="DNA/RNA_pol_sf"/>
</dbReference>
<gene>
    <name evidence="11" type="ORF">CBR_g21909</name>
</gene>
<evidence type="ECO:0000256" key="5">
    <source>
        <dbReference type="ARBA" id="ARBA00022759"/>
    </source>
</evidence>
<dbReference type="GO" id="GO:0003964">
    <property type="term" value="F:RNA-directed DNA polymerase activity"/>
    <property type="evidence" value="ECO:0007669"/>
    <property type="project" value="UniProtKB-KW"/>
</dbReference>
<feature type="domain" description="Reverse transcriptase" evidence="9">
    <location>
        <begin position="166"/>
        <end position="294"/>
    </location>
</feature>
<organism evidence="11 12">
    <name type="scientific">Chara braunii</name>
    <name type="common">Braun's stonewort</name>
    <dbReference type="NCBI Taxonomy" id="69332"/>
    <lineage>
        <taxon>Eukaryota</taxon>
        <taxon>Viridiplantae</taxon>
        <taxon>Streptophyta</taxon>
        <taxon>Charophyceae</taxon>
        <taxon>Charales</taxon>
        <taxon>Characeae</taxon>
        <taxon>Chara</taxon>
    </lineage>
</organism>
<dbReference type="OrthoDB" id="9908684at2759"/>
<dbReference type="GO" id="GO:0004519">
    <property type="term" value="F:endonuclease activity"/>
    <property type="evidence" value="ECO:0007669"/>
    <property type="project" value="UniProtKB-KW"/>
</dbReference>
<dbReference type="Gene3D" id="3.10.10.10">
    <property type="entry name" value="HIV Type 1 Reverse Transcriptase, subunit A, domain 1"/>
    <property type="match status" value="1"/>
</dbReference>
<accession>A0A388L1H4</accession>
<evidence type="ECO:0000256" key="7">
    <source>
        <dbReference type="ARBA" id="ARBA00022918"/>
    </source>
</evidence>
<dbReference type="Gramene" id="GBG76160">
    <property type="protein sequence ID" value="GBG76160"/>
    <property type="gene ID" value="CBR_g21909"/>
</dbReference>
<dbReference type="GO" id="GO:0008233">
    <property type="term" value="F:peptidase activity"/>
    <property type="evidence" value="ECO:0007669"/>
    <property type="project" value="UniProtKB-KW"/>
</dbReference>
<keyword evidence="5" id="KW-0255">Endonuclease</keyword>
<dbReference type="FunFam" id="3.30.70.270:FF:000020">
    <property type="entry name" value="Transposon Tf2-6 polyprotein-like Protein"/>
    <property type="match status" value="1"/>
</dbReference>
<evidence type="ECO:0000313" key="11">
    <source>
        <dbReference type="EMBL" id="GBG76160.1"/>
    </source>
</evidence>
<dbReference type="EMBL" id="BFEA01000239">
    <property type="protein sequence ID" value="GBG76160.1"/>
    <property type="molecule type" value="Genomic_DNA"/>
</dbReference>
<protein>
    <recommendedName>
        <fullName evidence="13">Reverse transcriptase domain-containing protein</fullName>
    </recommendedName>
</protein>
<keyword evidence="3" id="KW-0548">Nucleotidyltransferase</keyword>
<dbReference type="CDD" id="cd09274">
    <property type="entry name" value="RNase_HI_RT_Ty3"/>
    <property type="match status" value="1"/>
</dbReference>
<evidence type="ECO:0008006" key="13">
    <source>
        <dbReference type="Google" id="ProtNLM"/>
    </source>
</evidence>
<evidence type="ECO:0000256" key="1">
    <source>
        <dbReference type="ARBA" id="ARBA00022670"/>
    </source>
</evidence>
<keyword evidence="7" id="KW-0695">RNA-directed DNA polymerase</keyword>
<keyword evidence="4" id="KW-0540">Nuclease</keyword>
<proteinExistence type="predicted"/>
<dbReference type="Proteomes" id="UP000265515">
    <property type="component" value="Unassembled WGS sequence"/>
</dbReference>
<dbReference type="InterPro" id="IPR050951">
    <property type="entry name" value="Retrovirus_Pol_polyprotein"/>
</dbReference>
<evidence type="ECO:0000259" key="10">
    <source>
        <dbReference type="Pfam" id="PF17919"/>
    </source>
</evidence>
<reference evidence="11 12" key="1">
    <citation type="journal article" date="2018" name="Cell">
        <title>The Chara Genome: Secondary Complexity and Implications for Plant Terrestrialization.</title>
        <authorList>
            <person name="Nishiyama T."/>
            <person name="Sakayama H."/>
            <person name="Vries J.D."/>
            <person name="Buschmann H."/>
            <person name="Saint-Marcoux D."/>
            <person name="Ullrich K.K."/>
            <person name="Haas F.B."/>
            <person name="Vanderstraeten L."/>
            <person name="Becker D."/>
            <person name="Lang D."/>
            <person name="Vosolsobe S."/>
            <person name="Rombauts S."/>
            <person name="Wilhelmsson P.K.I."/>
            <person name="Janitza P."/>
            <person name="Kern R."/>
            <person name="Heyl A."/>
            <person name="Rumpler F."/>
            <person name="Villalobos L.I.A.C."/>
            <person name="Clay J.M."/>
            <person name="Skokan R."/>
            <person name="Toyoda A."/>
            <person name="Suzuki Y."/>
            <person name="Kagoshima H."/>
            <person name="Schijlen E."/>
            <person name="Tajeshwar N."/>
            <person name="Catarino B."/>
            <person name="Hetherington A.J."/>
            <person name="Saltykova A."/>
            <person name="Bonnot C."/>
            <person name="Breuninger H."/>
            <person name="Symeonidi A."/>
            <person name="Radhakrishnan G.V."/>
            <person name="Van Nieuwerburgh F."/>
            <person name="Deforce D."/>
            <person name="Chang C."/>
            <person name="Karol K.G."/>
            <person name="Hedrich R."/>
            <person name="Ulvskov P."/>
            <person name="Glockner G."/>
            <person name="Delwiche C.F."/>
            <person name="Petrasek J."/>
            <person name="Van de Peer Y."/>
            <person name="Friml J."/>
            <person name="Beilby M."/>
            <person name="Dolan L."/>
            <person name="Kohara Y."/>
            <person name="Sugano S."/>
            <person name="Fujiyama A."/>
            <person name="Delaux P.-M."/>
            <person name="Quint M."/>
            <person name="TheiBen G."/>
            <person name="Hagemann M."/>
            <person name="Harholt J."/>
            <person name="Dunand C."/>
            <person name="Zachgo S."/>
            <person name="Langdale J."/>
            <person name="Maumus F."/>
            <person name="Straeten D.V.D."/>
            <person name="Gould S.B."/>
            <person name="Rensing S.A."/>
        </authorList>
    </citation>
    <scope>NUCLEOTIDE SEQUENCE [LARGE SCALE GENOMIC DNA]</scope>
    <source>
        <strain evidence="11 12">S276</strain>
    </source>
</reference>
<dbReference type="Gene3D" id="3.30.70.270">
    <property type="match status" value="2"/>
</dbReference>
<dbReference type="InterPro" id="IPR043128">
    <property type="entry name" value="Rev_trsase/Diguanyl_cyclase"/>
</dbReference>
<keyword evidence="8" id="KW-0511">Multifunctional enzyme</keyword>
<dbReference type="InterPro" id="IPR041577">
    <property type="entry name" value="RT_RNaseH_2"/>
</dbReference>
<dbReference type="GO" id="GO:0006508">
    <property type="term" value="P:proteolysis"/>
    <property type="evidence" value="ECO:0007669"/>
    <property type="project" value="UniProtKB-KW"/>
</dbReference>
<keyword evidence="6" id="KW-0378">Hydrolase</keyword>
<evidence type="ECO:0000256" key="8">
    <source>
        <dbReference type="ARBA" id="ARBA00023268"/>
    </source>
</evidence>
<evidence type="ECO:0000256" key="4">
    <source>
        <dbReference type="ARBA" id="ARBA00022722"/>
    </source>
</evidence>
<evidence type="ECO:0000259" key="9">
    <source>
        <dbReference type="Pfam" id="PF00078"/>
    </source>
</evidence>
<sequence>MIPGMSWLRNADHPVNFHDRTVHVRDRNGVLVPCTVATPHTSIACHVVSVARIRDAIARNDVEEMGLVFLHALPSPDGPAASPSDPRIIHLLDGHGDVFEAPTGTVPDRPIRHGITLEAGAVPPRGCIYRMSEEELEVLRAQLDELLDKGWIRPSCSPYGASLLFVQKKNKDLRLCIDYRKLNAQTVENAGPLPRIDDILEQLGDAPSFSKLDLKSGYHQIEIQPQDRYKTAFKTRYGHFEWVVMPFGLTHAPTTFQATMTTEFRDLLDRSVLIYLDDILVYSKTLDEHLVHIRSRPLADKIQAIVDWSEPRCTTDVRSFMGLAGYYQRFVESYSKVAAPLSRLQSPKVPFKFDDAARGAFNTLKAAMQDAPALRIYDPTLPTQVTTDASGYGIGAVLEQCHTDGWHPVEYFSQKVSPINTLDDARKKELLTFVTVLKRWRHFLLDRRRFRWNTDNNPLTFYKMQDTVTSTIGQWMYYIDQFDFELCHIPGPANRAADALSRRSDLCALVTTTFDLDDDLQQHFVNGYKSDPTYSTLYADLSSDHAGWSLSYLRRFPTSSHEREGLLNGAPRSHLTDSSSR</sequence>
<keyword evidence="1" id="KW-0645">Protease</keyword>
<evidence type="ECO:0000313" key="12">
    <source>
        <dbReference type="Proteomes" id="UP000265515"/>
    </source>
</evidence>
<feature type="domain" description="Reverse transcriptase/retrotransposon-derived protein RNase H-like" evidence="10">
    <location>
        <begin position="354"/>
        <end position="447"/>
    </location>
</feature>
<dbReference type="Pfam" id="PF00078">
    <property type="entry name" value="RVT_1"/>
    <property type="match status" value="1"/>
</dbReference>
<dbReference type="FunFam" id="3.10.10.10:FF:000007">
    <property type="entry name" value="Retrovirus-related Pol polyprotein from transposon 17.6-like Protein"/>
    <property type="match status" value="1"/>
</dbReference>
<name>A0A388L1H4_CHABU</name>
<dbReference type="Pfam" id="PF17919">
    <property type="entry name" value="RT_RNaseH_2"/>
    <property type="match status" value="1"/>
</dbReference>
<keyword evidence="12" id="KW-1185">Reference proteome</keyword>
<dbReference type="PANTHER" id="PTHR37984">
    <property type="entry name" value="PROTEIN CBG26694"/>
    <property type="match status" value="1"/>
</dbReference>
<evidence type="ECO:0000256" key="3">
    <source>
        <dbReference type="ARBA" id="ARBA00022695"/>
    </source>
</evidence>
<dbReference type="InterPro" id="IPR000477">
    <property type="entry name" value="RT_dom"/>
</dbReference>
<dbReference type="SUPFAM" id="SSF56672">
    <property type="entry name" value="DNA/RNA polymerases"/>
    <property type="match status" value="1"/>
</dbReference>